<gene>
    <name evidence="1" type="primary">ORF6828</name>
</gene>
<reference evidence="1" key="1">
    <citation type="submission" date="2014-12" db="EMBL/GenBank/DDBJ databases">
        <title>Insight into the proteome of Arion vulgaris.</title>
        <authorList>
            <person name="Aradska J."/>
            <person name="Bulat T."/>
            <person name="Smidak R."/>
            <person name="Sarate P."/>
            <person name="Gangsoo J."/>
            <person name="Sialana F."/>
            <person name="Bilban M."/>
            <person name="Lubec G."/>
        </authorList>
    </citation>
    <scope>NUCLEOTIDE SEQUENCE</scope>
    <source>
        <tissue evidence="1">Skin</tissue>
    </source>
</reference>
<sequence length="53" mass="6038">MYFCIQQPSQQNVKELIMNNYQNALLEVSANFTKKEMIAQSMVHGQTADGQCL</sequence>
<accession>A0A0B6Y084</accession>
<dbReference type="AlphaFoldDB" id="A0A0B6Y084"/>
<dbReference type="EMBL" id="HACG01002341">
    <property type="protein sequence ID" value="CEK49206.1"/>
    <property type="molecule type" value="Transcribed_RNA"/>
</dbReference>
<protein>
    <submittedName>
        <fullName evidence="1">Uncharacterized protein</fullName>
    </submittedName>
</protein>
<name>A0A0B6Y084_9EUPU</name>
<evidence type="ECO:0000313" key="1">
    <source>
        <dbReference type="EMBL" id="CEK49206.1"/>
    </source>
</evidence>
<proteinExistence type="predicted"/>
<organism evidence="1">
    <name type="scientific">Arion vulgaris</name>
    <dbReference type="NCBI Taxonomy" id="1028688"/>
    <lineage>
        <taxon>Eukaryota</taxon>
        <taxon>Metazoa</taxon>
        <taxon>Spiralia</taxon>
        <taxon>Lophotrochozoa</taxon>
        <taxon>Mollusca</taxon>
        <taxon>Gastropoda</taxon>
        <taxon>Heterobranchia</taxon>
        <taxon>Euthyneura</taxon>
        <taxon>Panpulmonata</taxon>
        <taxon>Eupulmonata</taxon>
        <taxon>Stylommatophora</taxon>
        <taxon>Helicina</taxon>
        <taxon>Arionoidea</taxon>
        <taxon>Arionidae</taxon>
        <taxon>Arion</taxon>
    </lineage>
</organism>